<dbReference type="OrthoDB" id="2394599at2759"/>
<keyword evidence="3" id="KW-1185">Reference proteome</keyword>
<accession>A0A9N8Z295</accession>
<evidence type="ECO:0000313" key="3">
    <source>
        <dbReference type="Proteomes" id="UP000789572"/>
    </source>
</evidence>
<evidence type="ECO:0000313" key="2">
    <source>
        <dbReference type="EMBL" id="CAG8466798.1"/>
    </source>
</evidence>
<evidence type="ECO:0000256" key="1">
    <source>
        <dbReference type="SAM" id="MobiDB-lite"/>
    </source>
</evidence>
<dbReference type="Proteomes" id="UP000789572">
    <property type="component" value="Unassembled WGS sequence"/>
</dbReference>
<feature type="compositionally biased region" description="Polar residues" evidence="1">
    <location>
        <begin position="157"/>
        <end position="171"/>
    </location>
</feature>
<comment type="caution">
    <text evidence="2">The sequence shown here is derived from an EMBL/GenBank/DDBJ whole genome shotgun (WGS) entry which is preliminary data.</text>
</comment>
<dbReference type="AlphaFoldDB" id="A0A9N8Z295"/>
<name>A0A9N8Z295_9GLOM</name>
<dbReference type="EMBL" id="CAJVPJ010000050">
    <property type="protein sequence ID" value="CAG8466798.1"/>
    <property type="molecule type" value="Genomic_DNA"/>
</dbReference>
<gene>
    <name evidence="2" type="ORF">POCULU_LOCUS837</name>
</gene>
<reference evidence="2" key="1">
    <citation type="submission" date="2021-06" db="EMBL/GenBank/DDBJ databases">
        <authorList>
            <person name="Kallberg Y."/>
            <person name="Tangrot J."/>
            <person name="Rosling A."/>
        </authorList>
    </citation>
    <scope>NUCLEOTIDE SEQUENCE</scope>
    <source>
        <strain evidence="2">IA702</strain>
    </source>
</reference>
<proteinExistence type="predicted"/>
<protein>
    <submittedName>
        <fullName evidence="2">2620_t:CDS:1</fullName>
    </submittedName>
</protein>
<feature type="region of interest" description="Disordered" evidence="1">
    <location>
        <begin position="157"/>
        <end position="179"/>
    </location>
</feature>
<sequence length="210" mass="24189">MQNHELEDAKQLYNDIHEYLDFLSEMLSDVADENPEDLPPNALQFLNDYKSYLASSNTIAYIPTRSRKSLFCRRNPTLSLSIDTHDDAVSKLEYVKASPTFTGFESDAEGLSPTVKKLRSQLGLQKKVEPIDRKQGLLSWSFSFYNEKAETVSDVNTEVDNTTTEKNTNIDSDNEKQGHVTNNQETMKKRFGWGIFADNMSHYYYRISRF</sequence>
<organism evidence="2 3">
    <name type="scientific">Paraglomus occultum</name>
    <dbReference type="NCBI Taxonomy" id="144539"/>
    <lineage>
        <taxon>Eukaryota</taxon>
        <taxon>Fungi</taxon>
        <taxon>Fungi incertae sedis</taxon>
        <taxon>Mucoromycota</taxon>
        <taxon>Glomeromycotina</taxon>
        <taxon>Glomeromycetes</taxon>
        <taxon>Paraglomerales</taxon>
        <taxon>Paraglomeraceae</taxon>
        <taxon>Paraglomus</taxon>
    </lineage>
</organism>